<evidence type="ECO:0000256" key="1">
    <source>
        <dbReference type="SAM" id="Phobius"/>
    </source>
</evidence>
<feature type="domain" description="FecR protein" evidence="2">
    <location>
        <begin position="128"/>
        <end position="213"/>
    </location>
</feature>
<dbReference type="RefSeq" id="WP_149839827.1">
    <property type="nucleotide sequence ID" value="NZ_VUOC01000004.1"/>
</dbReference>
<dbReference type="InterPro" id="IPR012373">
    <property type="entry name" value="Ferrdict_sens_TM"/>
</dbReference>
<evidence type="ECO:0000259" key="3">
    <source>
        <dbReference type="Pfam" id="PF16344"/>
    </source>
</evidence>
<organism evidence="4 5">
    <name type="scientific">Chitinophaga agrisoli</name>
    <dbReference type="NCBI Taxonomy" id="2607653"/>
    <lineage>
        <taxon>Bacteria</taxon>
        <taxon>Pseudomonadati</taxon>
        <taxon>Bacteroidota</taxon>
        <taxon>Chitinophagia</taxon>
        <taxon>Chitinophagales</taxon>
        <taxon>Chitinophagaceae</taxon>
        <taxon>Chitinophaga</taxon>
    </lineage>
</organism>
<dbReference type="Proteomes" id="UP000324611">
    <property type="component" value="Unassembled WGS sequence"/>
</dbReference>
<feature type="domain" description="Protein FecR C-terminal" evidence="3">
    <location>
        <begin position="255"/>
        <end position="323"/>
    </location>
</feature>
<dbReference type="Gene3D" id="3.55.50.30">
    <property type="match status" value="1"/>
</dbReference>
<dbReference type="InterPro" id="IPR006860">
    <property type="entry name" value="FecR"/>
</dbReference>
<keyword evidence="1" id="KW-1133">Transmembrane helix</keyword>
<reference evidence="4 5" key="1">
    <citation type="submission" date="2019-09" db="EMBL/GenBank/DDBJ databases">
        <title>Chitinophaga ginsengihumi sp. nov., isolated from soil of ginseng rhizosphere.</title>
        <authorList>
            <person name="Lee J."/>
        </authorList>
    </citation>
    <scope>NUCLEOTIDE SEQUENCE [LARGE SCALE GENOMIC DNA]</scope>
    <source>
        <strain evidence="4 5">BN140078</strain>
    </source>
</reference>
<evidence type="ECO:0000259" key="2">
    <source>
        <dbReference type="Pfam" id="PF04773"/>
    </source>
</evidence>
<comment type="caution">
    <text evidence="4">The sequence shown here is derived from an EMBL/GenBank/DDBJ whole genome shotgun (WGS) entry which is preliminary data.</text>
</comment>
<accession>A0A5B2VJ02</accession>
<sequence>MKEATNNVTDELLAKYLLEEATMAEVEQVRVWLSGPAENQRYFNHFTLIWEQSRELAAHSTVDEAQAWLRLQDRIFAATEARVIRMRQRRRIVYAAAAVLLAAVAGGWWLTRDSSQATKQLALRADDSVVKDTLPDGSRVTLNKHTTLEYKGRKVRLDGEAFFEIAPDERHPFEVIANGDTVQVLGTSFNVCTVKWSTGSDGMVVIVETGSVRVRSGSKIEEVQPGEVVSSDGKGYLQKGPNPDQLYAYYRTHQFICNNTPLGMLVRKLKAVYGIKIIVENRELEHLKINATFEDDSLDQILSVIEKTFPQIHIERHGQQIYIK</sequence>
<dbReference type="InterPro" id="IPR032508">
    <property type="entry name" value="FecR_C"/>
</dbReference>
<keyword evidence="5" id="KW-1185">Reference proteome</keyword>
<dbReference type="Gene3D" id="2.60.120.1440">
    <property type="match status" value="1"/>
</dbReference>
<evidence type="ECO:0000313" key="4">
    <source>
        <dbReference type="EMBL" id="KAA2238648.1"/>
    </source>
</evidence>
<dbReference type="EMBL" id="VUOC01000004">
    <property type="protein sequence ID" value="KAA2238648.1"/>
    <property type="molecule type" value="Genomic_DNA"/>
</dbReference>
<feature type="transmembrane region" description="Helical" evidence="1">
    <location>
        <begin position="92"/>
        <end position="110"/>
    </location>
</feature>
<reference evidence="4 5" key="2">
    <citation type="submission" date="2019-09" db="EMBL/GenBank/DDBJ databases">
        <authorList>
            <person name="Jin C."/>
        </authorList>
    </citation>
    <scope>NUCLEOTIDE SEQUENCE [LARGE SCALE GENOMIC DNA]</scope>
    <source>
        <strain evidence="4 5">BN140078</strain>
    </source>
</reference>
<protein>
    <submittedName>
        <fullName evidence="4">DUF4974 domain-containing protein</fullName>
    </submittedName>
</protein>
<dbReference type="PANTHER" id="PTHR30273:SF2">
    <property type="entry name" value="PROTEIN FECR"/>
    <property type="match status" value="1"/>
</dbReference>
<dbReference type="PANTHER" id="PTHR30273">
    <property type="entry name" value="PERIPLASMIC SIGNAL SENSOR AND SIGMA FACTOR ACTIVATOR FECR-RELATED"/>
    <property type="match status" value="1"/>
</dbReference>
<keyword evidence="1" id="KW-0472">Membrane</keyword>
<evidence type="ECO:0000313" key="5">
    <source>
        <dbReference type="Proteomes" id="UP000324611"/>
    </source>
</evidence>
<dbReference type="AlphaFoldDB" id="A0A5B2VJ02"/>
<proteinExistence type="predicted"/>
<dbReference type="GO" id="GO:0016989">
    <property type="term" value="F:sigma factor antagonist activity"/>
    <property type="evidence" value="ECO:0007669"/>
    <property type="project" value="TreeGrafter"/>
</dbReference>
<name>A0A5B2VJ02_9BACT</name>
<keyword evidence="1" id="KW-0812">Transmembrane</keyword>
<gene>
    <name evidence="4" type="ORF">F0L74_20720</name>
</gene>
<dbReference type="Pfam" id="PF04773">
    <property type="entry name" value="FecR"/>
    <property type="match status" value="1"/>
</dbReference>
<dbReference type="Pfam" id="PF16344">
    <property type="entry name" value="FecR_C"/>
    <property type="match status" value="1"/>
</dbReference>
<dbReference type="PIRSF" id="PIRSF018266">
    <property type="entry name" value="FecR"/>
    <property type="match status" value="1"/>
</dbReference>